<dbReference type="InterPro" id="IPR036869">
    <property type="entry name" value="J_dom_sf"/>
</dbReference>
<evidence type="ECO:0000256" key="2">
    <source>
        <dbReference type="ARBA" id="ARBA00023186"/>
    </source>
</evidence>
<feature type="region of interest" description="Disordered" evidence="3">
    <location>
        <begin position="66"/>
        <end position="95"/>
    </location>
</feature>
<dbReference type="PANTHER" id="PTHR44145">
    <property type="entry name" value="DNAJ HOMOLOG SUBFAMILY A MEMBER 3, MITOCHONDRIAL"/>
    <property type="match status" value="1"/>
</dbReference>
<evidence type="ECO:0000313" key="5">
    <source>
        <dbReference type="EMBL" id="MBP2021874.1"/>
    </source>
</evidence>
<dbReference type="PROSITE" id="PS50076">
    <property type="entry name" value="DNAJ_2"/>
    <property type="match status" value="1"/>
</dbReference>
<dbReference type="SUPFAM" id="SSF46565">
    <property type="entry name" value="Chaperone J-domain"/>
    <property type="match status" value="1"/>
</dbReference>
<sequence length="146" mass="16946">MKNYYEILEVSKDATREEIKKAFRKLAKKYHPDTNVNDATLTEKFHEINEAYNVLSDEKLRNEYDDKLVNKGSKREDQKSKRGNGNQGAKATDIKSAMENLNAQFENFFGFNANSSEVKEDFLNKDQKNPLDTSQIFNSFFSTKKK</sequence>
<gene>
    <name evidence="5" type="ORF">J2Z44_001670</name>
</gene>
<dbReference type="EMBL" id="JAGGLL010000011">
    <property type="protein sequence ID" value="MBP2021874.1"/>
    <property type="molecule type" value="Genomic_DNA"/>
</dbReference>
<dbReference type="Gene3D" id="1.10.287.110">
    <property type="entry name" value="DnaJ domain"/>
    <property type="match status" value="1"/>
</dbReference>
<name>A0ABS4K5E4_9CLOT</name>
<keyword evidence="6" id="KW-1185">Reference proteome</keyword>
<reference evidence="5 6" key="1">
    <citation type="submission" date="2021-03" db="EMBL/GenBank/DDBJ databases">
        <title>Genomic Encyclopedia of Type Strains, Phase IV (KMG-IV): sequencing the most valuable type-strain genomes for metagenomic binning, comparative biology and taxonomic classification.</title>
        <authorList>
            <person name="Goeker M."/>
        </authorList>
    </citation>
    <scope>NUCLEOTIDE SEQUENCE [LARGE SCALE GENOMIC DNA]</scope>
    <source>
        <strain evidence="5 6">DSM 28650</strain>
    </source>
</reference>
<evidence type="ECO:0000259" key="4">
    <source>
        <dbReference type="PROSITE" id="PS50076"/>
    </source>
</evidence>
<comment type="caution">
    <text evidence="5">The sequence shown here is derived from an EMBL/GenBank/DDBJ whole genome shotgun (WGS) entry which is preliminary data.</text>
</comment>
<organism evidence="5 6">
    <name type="scientific">Clostridium punense</name>
    <dbReference type="NCBI Taxonomy" id="1054297"/>
    <lineage>
        <taxon>Bacteria</taxon>
        <taxon>Bacillati</taxon>
        <taxon>Bacillota</taxon>
        <taxon>Clostridia</taxon>
        <taxon>Eubacteriales</taxon>
        <taxon>Clostridiaceae</taxon>
        <taxon>Clostridium</taxon>
    </lineage>
</organism>
<evidence type="ECO:0000256" key="3">
    <source>
        <dbReference type="SAM" id="MobiDB-lite"/>
    </source>
</evidence>
<keyword evidence="2" id="KW-0143">Chaperone</keyword>
<keyword evidence="1" id="KW-0235">DNA replication</keyword>
<dbReference type="PANTHER" id="PTHR44145:SF3">
    <property type="entry name" value="DNAJ HOMOLOG SUBFAMILY A MEMBER 3, MITOCHONDRIAL"/>
    <property type="match status" value="1"/>
</dbReference>
<dbReference type="RefSeq" id="WP_021281334.1">
    <property type="nucleotide sequence ID" value="NZ_JAGGLL010000011.1"/>
</dbReference>
<proteinExistence type="predicted"/>
<dbReference type="Pfam" id="PF00226">
    <property type="entry name" value="DnaJ"/>
    <property type="match status" value="1"/>
</dbReference>
<feature type="compositionally biased region" description="Basic and acidic residues" evidence="3">
    <location>
        <begin position="66"/>
        <end position="80"/>
    </location>
</feature>
<evidence type="ECO:0000256" key="1">
    <source>
        <dbReference type="ARBA" id="ARBA00022705"/>
    </source>
</evidence>
<dbReference type="InterPro" id="IPR001623">
    <property type="entry name" value="DnaJ_domain"/>
</dbReference>
<dbReference type="InterPro" id="IPR051938">
    <property type="entry name" value="Apopto_cytoskel_mod"/>
</dbReference>
<dbReference type="InterPro" id="IPR018253">
    <property type="entry name" value="DnaJ_domain_CS"/>
</dbReference>
<dbReference type="SMART" id="SM00271">
    <property type="entry name" value="DnaJ"/>
    <property type="match status" value="1"/>
</dbReference>
<evidence type="ECO:0000313" key="6">
    <source>
        <dbReference type="Proteomes" id="UP001519308"/>
    </source>
</evidence>
<feature type="domain" description="J" evidence="4">
    <location>
        <begin position="3"/>
        <end position="68"/>
    </location>
</feature>
<dbReference type="Proteomes" id="UP001519308">
    <property type="component" value="Unassembled WGS sequence"/>
</dbReference>
<dbReference type="CDD" id="cd06257">
    <property type="entry name" value="DnaJ"/>
    <property type="match status" value="1"/>
</dbReference>
<dbReference type="PROSITE" id="PS00636">
    <property type="entry name" value="DNAJ_1"/>
    <property type="match status" value="1"/>
</dbReference>
<accession>A0ABS4K5E4</accession>
<protein>
    <submittedName>
        <fullName evidence="5">Molecular chaperone DnaJ</fullName>
    </submittedName>
</protein>
<dbReference type="PRINTS" id="PR00625">
    <property type="entry name" value="JDOMAIN"/>
</dbReference>